<feature type="region of interest" description="Disordered" evidence="1">
    <location>
        <begin position="1"/>
        <end position="48"/>
    </location>
</feature>
<evidence type="ECO:0000256" key="1">
    <source>
        <dbReference type="SAM" id="MobiDB-lite"/>
    </source>
</evidence>
<protein>
    <submittedName>
        <fullName evidence="2">Uncharacterized protein</fullName>
    </submittedName>
</protein>
<dbReference type="Proteomes" id="UP000008703">
    <property type="component" value="Chromosome"/>
</dbReference>
<dbReference type="HOGENOM" id="CLU_2371670_0_0_11"/>
<proteinExistence type="predicted"/>
<dbReference type="EMBL" id="CP002994">
    <property type="protein sequence ID" value="AEM83743.1"/>
    <property type="molecule type" value="Genomic_DNA"/>
</dbReference>
<organism evidence="2 3">
    <name type="scientific">Streptomyces violaceusniger (strain Tu 4113)</name>
    <dbReference type="NCBI Taxonomy" id="653045"/>
    <lineage>
        <taxon>Bacteria</taxon>
        <taxon>Bacillati</taxon>
        <taxon>Actinomycetota</taxon>
        <taxon>Actinomycetes</taxon>
        <taxon>Kitasatosporales</taxon>
        <taxon>Streptomycetaceae</taxon>
        <taxon>Streptomyces</taxon>
        <taxon>Streptomyces violaceusniger group</taxon>
    </lineage>
</organism>
<keyword evidence="3" id="KW-1185">Reference proteome</keyword>
<evidence type="ECO:0000313" key="3">
    <source>
        <dbReference type="Proteomes" id="UP000008703"/>
    </source>
</evidence>
<accession>G2P4K5</accession>
<reference evidence="2" key="1">
    <citation type="submission" date="2011-08" db="EMBL/GenBank/DDBJ databases">
        <title>Complete sequence of chromosome of Streptomyces violaceusniger Tu 4113.</title>
        <authorList>
            <consortium name="US DOE Joint Genome Institute"/>
            <person name="Lucas S."/>
            <person name="Han J."/>
            <person name="Lapidus A."/>
            <person name="Cheng J.-F."/>
            <person name="Goodwin L."/>
            <person name="Pitluck S."/>
            <person name="Peters L."/>
            <person name="Ivanova N."/>
            <person name="Daligault H."/>
            <person name="Detter J.C."/>
            <person name="Han C."/>
            <person name="Tapia R."/>
            <person name="Land M."/>
            <person name="Hauser L."/>
            <person name="Kyrpides N."/>
            <person name="Ivanova N."/>
            <person name="Pagani I."/>
            <person name="Hagen A."/>
            <person name="Katz L."/>
            <person name="Fiedler H.-P."/>
            <person name="Keasling J."/>
            <person name="Fortman J."/>
            <person name="Woyke T."/>
        </authorList>
    </citation>
    <scope>NUCLEOTIDE SEQUENCE [LARGE SCALE GENOMIC DNA]</scope>
    <source>
        <strain evidence="2">Tu 4113</strain>
    </source>
</reference>
<dbReference type="AlphaFoldDB" id="G2P4K5"/>
<evidence type="ECO:0000313" key="2">
    <source>
        <dbReference type="EMBL" id="AEM83743.1"/>
    </source>
</evidence>
<dbReference type="KEGG" id="svl:Strvi_4086"/>
<name>G2P4K5_STRV4</name>
<gene>
    <name evidence="2" type="ORF">Strvi_4086</name>
</gene>
<sequence>MRSITRTPDGIAARPKPAPGETQRRLLARQPPGGGPPGAALQRHRAPVAQPGVVVADVERGADGVGLHERESGIPLRHPFCDTALRPPARPAFFA</sequence>